<comment type="caution">
    <text evidence="2">The sequence shown here is derived from an EMBL/GenBank/DDBJ whole genome shotgun (WGS) entry which is preliminary data.</text>
</comment>
<organism evidence="2 3">
    <name type="scientific">Dreissena polymorpha</name>
    <name type="common">Zebra mussel</name>
    <name type="synonym">Mytilus polymorpha</name>
    <dbReference type="NCBI Taxonomy" id="45954"/>
    <lineage>
        <taxon>Eukaryota</taxon>
        <taxon>Metazoa</taxon>
        <taxon>Spiralia</taxon>
        <taxon>Lophotrochozoa</taxon>
        <taxon>Mollusca</taxon>
        <taxon>Bivalvia</taxon>
        <taxon>Autobranchia</taxon>
        <taxon>Heteroconchia</taxon>
        <taxon>Euheterodonta</taxon>
        <taxon>Imparidentia</taxon>
        <taxon>Neoheterodontei</taxon>
        <taxon>Myida</taxon>
        <taxon>Dreissenoidea</taxon>
        <taxon>Dreissenidae</taxon>
        <taxon>Dreissena</taxon>
    </lineage>
</organism>
<gene>
    <name evidence="2" type="ORF">DPMN_082230</name>
</gene>
<accession>A0A9D3YAI9</accession>
<evidence type="ECO:0000256" key="1">
    <source>
        <dbReference type="SAM" id="Phobius"/>
    </source>
</evidence>
<dbReference type="Proteomes" id="UP000828390">
    <property type="component" value="Unassembled WGS sequence"/>
</dbReference>
<sequence>MATKTCESTVPVFTSTKRTSNTSTKSSTAISTTTTTTTSTTHTTASVVKKTDNVTKWPATTVSTSALPSHDLAKGESMQGVEVAVPVVAAVVIIISIVLGVLFIRRKHHKRLVASNVHSLTHLASNEVLPHCADKACKAVYENVLDERENNYTLSLPQRDSSGPGEHPYAELKGRVSSNAYGTINTELPGTSIVPKTLHSQPNLEDHEYEYIKKI</sequence>
<name>A0A9D3YAI9_DREPO</name>
<protein>
    <submittedName>
        <fullName evidence="2">Uncharacterized protein</fullName>
    </submittedName>
</protein>
<keyword evidence="3" id="KW-1185">Reference proteome</keyword>
<keyword evidence="1" id="KW-1133">Transmembrane helix</keyword>
<dbReference type="EMBL" id="JAIWYP010000016">
    <property type="protein sequence ID" value="KAH3694789.1"/>
    <property type="molecule type" value="Genomic_DNA"/>
</dbReference>
<reference evidence="2" key="1">
    <citation type="journal article" date="2019" name="bioRxiv">
        <title>The Genome of the Zebra Mussel, Dreissena polymorpha: A Resource for Invasive Species Research.</title>
        <authorList>
            <person name="McCartney M.A."/>
            <person name="Auch B."/>
            <person name="Kono T."/>
            <person name="Mallez S."/>
            <person name="Zhang Y."/>
            <person name="Obille A."/>
            <person name="Becker A."/>
            <person name="Abrahante J.E."/>
            <person name="Garbe J."/>
            <person name="Badalamenti J.P."/>
            <person name="Herman A."/>
            <person name="Mangelson H."/>
            <person name="Liachko I."/>
            <person name="Sullivan S."/>
            <person name="Sone E.D."/>
            <person name="Koren S."/>
            <person name="Silverstein K.A.T."/>
            <person name="Beckman K.B."/>
            <person name="Gohl D.M."/>
        </authorList>
    </citation>
    <scope>NUCLEOTIDE SEQUENCE</scope>
    <source>
        <strain evidence="2">Duluth1</strain>
        <tissue evidence="2">Whole animal</tissue>
    </source>
</reference>
<feature type="transmembrane region" description="Helical" evidence="1">
    <location>
        <begin position="83"/>
        <end position="104"/>
    </location>
</feature>
<reference evidence="2" key="2">
    <citation type="submission" date="2020-11" db="EMBL/GenBank/DDBJ databases">
        <authorList>
            <person name="McCartney M.A."/>
            <person name="Auch B."/>
            <person name="Kono T."/>
            <person name="Mallez S."/>
            <person name="Becker A."/>
            <person name="Gohl D.M."/>
            <person name="Silverstein K.A.T."/>
            <person name="Koren S."/>
            <person name="Bechman K.B."/>
            <person name="Herman A."/>
            <person name="Abrahante J.E."/>
            <person name="Garbe J."/>
        </authorList>
    </citation>
    <scope>NUCLEOTIDE SEQUENCE</scope>
    <source>
        <strain evidence="2">Duluth1</strain>
        <tissue evidence="2">Whole animal</tissue>
    </source>
</reference>
<proteinExistence type="predicted"/>
<evidence type="ECO:0000313" key="2">
    <source>
        <dbReference type="EMBL" id="KAH3694789.1"/>
    </source>
</evidence>
<keyword evidence="1" id="KW-0472">Membrane</keyword>
<evidence type="ECO:0000313" key="3">
    <source>
        <dbReference type="Proteomes" id="UP000828390"/>
    </source>
</evidence>
<dbReference type="AlphaFoldDB" id="A0A9D3YAI9"/>
<keyword evidence="1" id="KW-0812">Transmembrane</keyword>